<dbReference type="GO" id="GO:0016787">
    <property type="term" value="F:hydrolase activity"/>
    <property type="evidence" value="ECO:0007669"/>
    <property type="project" value="UniProtKB-KW"/>
</dbReference>
<gene>
    <name evidence="12" type="ORF">BFJ68_g8151</name>
</gene>
<evidence type="ECO:0000259" key="10">
    <source>
        <dbReference type="PROSITE" id="PS51192"/>
    </source>
</evidence>
<evidence type="ECO:0000256" key="3">
    <source>
        <dbReference type="ARBA" id="ARBA00022771"/>
    </source>
</evidence>
<evidence type="ECO:0000259" key="9">
    <source>
        <dbReference type="PROSITE" id="PS50089"/>
    </source>
</evidence>
<dbReference type="InterPro" id="IPR050628">
    <property type="entry name" value="SNF2_RAD54_helicase_TF"/>
</dbReference>
<dbReference type="GO" id="GO:0008270">
    <property type="term" value="F:zinc ion binding"/>
    <property type="evidence" value="ECO:0007669"/>
    <property type="project" value="UniProtKB-KW"/>
</dbReference>
<dbReference type="InterPro" id="IPR049730">
    <property type="entry name" value="SNF2/RAD54-like_C"/>
</dbReference>
<dbReference type="GO" id="GO:0006281">
    <property type="term" value="P:DNA repair"/>
    <property type="evidence" value="ECO:0007669"/>
    <property type="project" value="TreeGrafter"/>
</dbReference>
<dbReference type="GO" id="GO:0008094">
    <property type="term" value="F:ATP-dependent activity, acting on DNA"/>
    <property type="evidence" value="ECO:0007669"/>
    <property type="project" value="TreeGrafter"/>
</dbReference>
<feature type="domain" description="Helicase C-terminal" evidence="11">
    <location>
        <begin position="632"/>
        <end position="788"/>
    </location>
</feature>
<dbReference type="InterPro" id="IPR027417">
    <property type="entry name" value="P-loop_NTPase"/>
</dbReference>
<protein>
    <recommendedName>
        <fullName evidence="14">DNA repair protein RAD5</fullName>
    </recommendedName>
</protein>
<dbReference type="VEuPathDB" id="FungiDB:FOC4_g10011945"/>
<reference evidence="12 13" key="1">
    <citation type="journal article" date="2018" name="Sci. Rep.">
        <title>Characterisation of pathogen-specific regions and novel effector candidates in Fusarium oxysporum f. sp. cepae.</title>
        <authorList>
            <person name="Armitage A.D."/>
            <person name="Taylor A."/>
            <person name="Sobczyk M.K."/>
            <person name="Baxter L."/>
            <person name="Greenfield B.P."/>
            <person name="Bates H.J."/>
            <person name="Wilson F."/>
            <person name="Jackson A.C."/>
            <person name="Ott S."/>
            <person name="Harrison R.J."/>
            <person name="Clarkson J.P."/>
        </authorList>
    </citation>
    <scope>NUCLEOTIDE SEQUENCE [LARGE SCALE GENOMIC DNA]</scope>
    <source>
        <strain evidence="12 13">Fo_A28</strain>
    </source>
</reference>
<dbReference type="Pfam" id="PF00271">
    <property type="entry name" value="Helicase_C"/>
    <property type="match status" value="1"/>
</dbReference>
<dbReference type="InterPro" id="IPR038718">
    <property type="entry name" value="SNF2-like_sf"/>
</dbReference>
<keyword evidence="2" id="KW-0547">Nucleotide-binding</keyword>
<dbReference type="GO" id="GO:0005634">
    <property type="term" value="C:nucleus"/>
    <property type="evidence" value="ECO:0007669"/>
    <property type="project" value="TreeGrafter"/>
</dbReference>
<organism evidence="12 13">
    <name type="scientific">Fusarium oxysporum</name>
    <name type="common">Fusarium vascular wilt</name>
    <dbReference type="NCBI Taxonomy" id="5507"/>
    <lineage>
        <taxon>Eukaryota</taxon>
        <taxon>Fungi</taxon>
        <taxon>Dikarya</taxon>
        <taxon>Ascomycota</taxon>
        <taxon>Pezizomycotina</taxon>
        <taxon>Sordariomycetes</taxon>
        <taxon>Hypocreomycetidae</taxon>
        <taxon>Hypocreales</taxon>
        <taxon>Nectriaceae</taxon>
        <taxon>Fusarium</taxon>
        <taxon>Fusarium oxysporum species complex</taxon>
    </lineage>
</organism>
<dbReference type="GO" id="GO:0005524">
    <property type="term" value="F:ATP binding"/>
    <property type="evidence" value="ECO:0007669"/>
    <property type="project" value="UniProtKB-KW"/>
</dbReference>
<keyword evidence="1" id="KW-0479">Metal-binding</keyword>
<dbReference type="PROSITE" id="PS00518">
    <property type="entry name" value="ZF_RING_1"/>
    <property type="match status" value="1"/>
</dbReference>
<keyword evidence="5" id="KW-0862">Zinc</keyword>
<dbReference type="PANTHER" id="PTHR45626">
    <property type="entry name" value="TRANSCRIPTION TERMINATION FACTOR 2-RELATED"/>
    <property type="match status" value="1"/>
</dbReference>
<evidence type="ECO:0000256" key="4">
    <source>
        <dbReference type="ARBA" id="ARBA00022801"/>
    </source>
</evidence>
<keyword evidence="3 7" id="KW-0863">Zinc-finger</keyword>
<dbReference type="PROSITE" id="PS51192">
    <property type="entry name" value="HELICASE_ATP_BIND_1"/>
    <property type="match status" value="1"/>
</dbReference>
<dbReference type="SMART" id="SM00487">
    <property type="entry name" value="DEXDc"/>
    <property type="match status" value="1"/>
</dbReference>
<proteinExistence type="predicted"/>
<accession>A0A420R4S7</accession>
<dbReference type="PROSITE" id="PS50089">
    <property type="entry name" value="ZF_RING_2"/>
    <property type="match status" value="1"/>
</dbReference>
<evidence type="ECO:0000256" key="7">
    <source>
        <dbReference type="PROSITE-ProRule" id="PRU00175"/>
    </source>
</evidence>
<dbReference type="PROSITE" id="PS51194">
    <property type="entry name" value="HELICASE_CTER"/>
    <property type="match status" value="1"/>
</dbReference>
<evidence type="ECO:0000313" key="12">
    <source>
        <dbReference type="EMBL" id="RKL12031.1"/>
    </source>
</evidence>
<dbReference type="Gene3D" id="3.40.50.300">
    <property type="entry name" value="P-loop containing nucleotide triphosphate hydrolases"/>
    <property type="match status" value="1"/>
</dbReference>
<dbReference type="CDD" id="cd18008">
    <property type="entry name" value="DEXDc_SHPRH-like"/>
    <property type="match status" value="1"/>
</dbReference>
<feature type="compositionally biased region" description="Basic residues" evidence="8">
    <location>
        <begin position="1"/>
        <end position="11"/>
    </location>
</feature>
<dbReference type="Proteomes" id="UP000285860">
    <property type="component" value="Unassembled WGS sequence"/>
</dbReference>
<dbReference type="VEuPathDB" id="FungiDB:FOZG_10473"/>
<dbReference type="SUPFAM" id="SSF52540">
    <property type="entry name" value="P-loop containing nucleoside triphosphate hydrolases"/>
    <property type="match status" value="2"/>
</dbReference>
<dbReference type="InterPro" id="IPR014001">
    <property type="entry name" value="Helicase_ATP-bd"/>
</dbReference>
<dbReference type="SUPFAM" id="SSF57850">
    <property type="entry name" value="RING/U-box"/>
    <property type="match status" value="1"/>
</dbReference>
<feature type="domain" description="RING-type" evidence="9">
    <location>
        <begin position="561"/>
        <end position="607"/>
    </location>
</feature>
<evidence type="ECO:0008006" key="14">
    <source>
        <dbReference type="Google" id="ProtNLM"/>
    </source>
</evidence>
<dbReference type="Pfam" id="PF00176">
    <property type="entry name" value="SNF2-rel_dom"/>
    <property type="match status" value="1"/>
</dbReference>
<dbReference type="EMBL" id="MRCY01000036">
    <property type="protein sequence ID" value="RKL12031.1"/>
    <property type="molecule type" value="Genomic_DNA"/>
</dbReference>
<keyword evidence="4" id="KW-0378">Hydrolase</keyword>
<sequence length="788" mass="88222">MTKNSLNKRQRTTQALPNESDLAKRACLEQPSFLDTSRLQEPAWLNTISSSNPSQRNSFSPFALSDAGSSHLSPLDDQPSGNELLIDFLSPAALNEDLSHVPIELRFSGHVISLHVEGTGKYMGRIESKAIVDLVQDYQVTLATTLECPPVKKKKSTDLFQTPKTLHIVIYGLRKDMNDIGDFLDDYELFLQHPTEYDTRLEYLNPQYLLRSGSTIPRADGATFQVLANQHSSDQVMEERAKSEVHRVFDSASGPSNFTQDMGLGKTLSTLALISWFLDAMSNGSLPDTCRTTLIIAPNSTSELIYPRHIVPDQIRVVLFHGSMRDQLAKVLIDYDIVLTTYGTLQSEWKSKNGDSPLFTHTWARVVLDEAHHIRERSTQTFRAVTALRTSRRWCLTGTPIQNRLDDYGALLSFIGVPPFTSKSVFDFWIMKPVVQGTAEGLRRLKLLVSATCLRRTKDSVSETLNLPDRKVHECVVQLDPEDRELYDFFKRNASHLIANRGFGDSNMATKTGSILPIINTLRLICNHGQRLLPKFALEAWGYRLNPTSNLDLITTKLGLCFSCGVEVQPNEMPSEFACSHLLCSKCADSDEVYQISLDSVVCPACTKDVDSTATNAFTGEGDYRPSAKIRALTQSLRVEQQGNPPTFGNKPVKSVVFTFWTKMLNLLEIALRGEGFKFARIDGQKSLVERTSALRSFRNDDSCTLMIATIGSIGEGVDLTAANFVHLVEPHWNPMLEEQALDRVHRMGQTRDVLVTRYITNDSIEMVSDFIYRQTRPFHADAVNLAG</sequence>
<comment type="caution">
    <text evidence="12">The sequence shown here is derived from an EMBL/GenBank/DDBJ whole genome shotgun (WGS) entry which is preliminary data.</text>
</comment>
<dbReference type="PANTHER" id="PTHR45626:SF52">
    <property type="entry name" value="SINGLE-STRANDED DNA-DEPENDENT ATPASE (EUROFUNG)"/>
    <property type="match status" value="1"/>
</dbReference>
<feature type="region of interest" description="Disordered" evidence="8">
    <location>
        <begin position="1"/>
        <end position="22"/>
    </location>
</feature>
<dbReference type="Gene3D" id="3.40.50.10810">
    <property type="entry name" value="Tandem AAA-ATPase domain"/>
    <property type="match status" value="1"/>
</dbReference>
<dbReference type="InterPro" id="IPR001650">
    <property type="entry name" value="Helicase_C-like"/>
</dbReference>
<dbReference type="VEuPathDB" id="FungiDB:FOIG_08093"/>
<evidence type="ECO:0000256" key="5">
    <source>
        <dbReference type="ARBA" id="ARBA00022833"/>
    </source>
</evidence>
<dbReference type="VEuPathDB" id="FungiDB:FOMG_06083"/>
<evidence type="ECO:0000259" key="11">
    <source>
        <dbReference type="PROSITE" id="PS51194"/>
    </source>
</evidence>
<feature type="domain" description="Helicase ATP-binding" evidence="10">
    <location>
        <begin position="261"/>
        <end position="418"/>
    </location>
</feature>
<evidence type="ECO:0000256" key="1">
    <source>
        <dbReference type="ARBA" id="ARBA00022723"/>
    </source>
</evidence>
<keyword evidence="6" id="KW-0067">ATP-binding</keyword>
<evidence type="ECO:0000313" key="13">
    <source>
        <dbReference type="Proteomes" id="UP000285860"/>
    </source>
</evidence>
<dbReference type="InterPro" id="IPR017907">
    <property type="entry name" value="Znf_RING_CS"/>
</dbReference>
<dbReference type="VEuPathDB" id="FungiDB:FOC1_g10010347"/>
<evidence type="ECO:0000256" key="2">
    <source>
        <dbReference type="ARBA" id="ARBA00022741"/>
    </source>
</evidence>
<dbReference type="SMART" id="SM00490">
    <property type="entry name" value="HELICc"/>
    <property type="match status" value="1"/>
</dbReference>
<evidence type="ECO:0000256" key="8">
    <source>
        <dbReference type="SAM" id="MobiDB-lite"/>
    </source>
</evidence>
<dbReference type="InterPro" id="IPR001841">
    <property type="entry name" value="Znf_RING"/>
</dbReference>
<dbReference type="VEuPathDB" id="FungiDB:HZS61_012950"/>
<dbReference type="CDD" id="cd18793">
    <property type="entry name" value="SF2_C_SNF"/>
    <property type="match status" value="1"/>
</dbReference>
<dbReference type="AlphaFoldDB" id="A0A420R4S7"/>
<dbReference type="InterPro" id="IPR000330">
    <property type="entry name" value="SNF2_N"/>
</dbReference>
<evidence type="ECO:0000256" key="6">
    <source>
        <dbReference type="ARBA" id="ARBA00022840"/>
    </source>
</evidence>
<name>A0A420R4S7_FUSOX</name>
<dbReference type="VEuPathDB" id="FungiDB:FOXG_18904"/>